<reference evidence="2 3" key="1">
    <citation type="submission" date="2020-11" db="EMBL/GenBank/DDBJ databases">
        <title>Draft genome sequencing of a Lachnospiraceae strain isolated from anoxic soil subjected to BSD treatment.</title>
        <authorList>
            <person name="Uek A."/>
            <person name="Tonouchi A."/>
        </authorList>
    </citation>
    <scope>NUCLEOTIDE SEQUENCE [LARGE SCALE GENOMIC DNA]</scope>
    <source>
        <strain evidence="2 3">TB5</strain>
    </source>
</reference>
<dbReference type="EMBL" id="AP024169">
    <property type="protein sequence ID" value="BCN29628.1"/>
    <property type="molecule type" value="Genomic_DNA"/>
</dbReference>
<gene>
    <name evidence="2" type="ORF">bsdtb5_09230</name>
</gene>
<keyword evidence="1" id="KW-1133">Transmembrane helix</keyword>
<evidence type="ECO:0000313" key="3">
    <source>
        <dbReference type="Proteomes" id="UP000595897"/>
    </source>
</evidence>
<dbReference type="Proteomes" id="UP000595897">
    <property type="component" value="Chromosome"/>
</dbReference>
<dbReference type="InterPro" id="IPR006059">
    <property type="entry name" value="SBP"/>
</dbReference>
<dbReference type="Gene3D" id="2.60.120.260">
    <property type="entry name" value="Galactose-binding domain-like"/>
    <property type="match status" value="2"/>
</dbReference>
<dbReference type="CDD" id="cd14489">
    <property type="entry name" value="CBM_SBP_bac_1_like"/>
    <property type="match status" value="1"/>
</dbReference>
<dbReference type="RefSeq" id="WP_271714897.1">
    <property type="nucleotide sequence ID" value="NZ_AP024169.1"/>
</dbReference>
<evidence type="ECO:0000256" key="1">
    <source>
        <dbReference type="SAM" id="Phobius"/>
    </source>
</evidence>
<dbReference type="PANTHER" id="PTHR43649:SF27">
    <property type="entry name" value="EXTRACELLULAR SOLUTE-BINDING PROTEIN FAMILY 1"/>
    <property type="match status" value="1"/>
</dbReference>
<dbReference type="PANTHER" id="PTHR43649">
    <property type="entry name" value="ARABINOSE-BINDING PROTEIN-RELATED"/>
    <property type="match status" value="1"/>
</dbReference>
<proteinExistence type="predicted"/>
<dbReference type="SUPFAM" id="SSF53850">
    <property type="entry name" value="Periplasmic binding protein-like II"/>
    <property type="match status" value="1"/>
</dbReference>
<organism evidence="2 3">
    <name type="scientific">Anaeromicropila herbilytica</name>
    <dbReference type="NCBI Taxonomy" id="2785025"/>
    <lineage>
        <taxon>Bacteria</taxon>
        <taxon>Bacillati</taxon>
        <taxon>Bacillota</taxon>
        <taxon>Clostridia</taxon>
        <taxon>Lachnospirales</taxon>
        <taxon>Lachnospiraceae</taxon>
        <taxon>Anaeromicropila</taxon>
    </lineage>
</organism>
<dbReference type="Gene3D" id="3.40.190.10">
    <property type="entry name" value="Periplasmic binding protein-like II"/>
    <property type="match status" value="1"/>
</dbReference>
<keyword evidence="1" id="KW-0812">Transmembrane</keyword>
<feature type="transmembrane region" description="Helical" evidence="1">
    <location>
        <begin position="12"/>
        <end position="31"/>
    </location>
</feature>
<name>A0A7R7IBG4_9FIRM</name>
<dbReference type="Pfam" id="PF01547">
    <property type="entry name" value="SBP_bac_1"/>
    <property type="match status" value="1"/>
</dbReference>
<accession>A0A7R7IBG4</accession>
<protein>
    <submittedName>
        <fullName evidence="2">ABC transporter substrate-binding protein</fullName>
    </submittedName>
</protein>
<dbReference type="InterPro" id="IPR050490">
    <property type="entry name" value="Bact_solute-bd_prot1"/>
</dbReference>
<keyword evidence="3" id="KW-1185">Reference proteome</keyword>
<dbReference type="AlphaFoldDB" id="A0A7R7IBG4"/>
<dbReference type="KEGG" id="ahb:bsdtb5_09230"/>
<sequence length="972" mass="110825">MLRCLQRGRNKIFIAVFIFLLSGLLMNHSVLKAKTDTSLDQYKEDLDSYSDSIGYNEYIKQYDNNIRPTSEYVINAKDFVRVEGMNVSYYNDYKGVSGTSVLTDEKGLIEYEVNVQEEGLYDMSLLYYPIEGKSAAIQRGIFIDGKLPYKEFSTLEFQRIWVNQTKTWEVDNQGNDLKPKQIEAPDWMSSYLYDSQGYVTDALPVYLTKGVHTITLVSQREPMLLRSISLKNEKEIQKYKEVKKEYKDNGYKNSSKKMIKINAEDADRKSSQMLYPVQDKSSPSVTPYDSKELKNNTIGGNNWRLVGQWIEWDFNVKESGLYNISLHDKQNFVKGIYTSRKITIDGKVPFQELSDYGFKYTGNWRMEKLADKNGKAYKFYLEKGKHTIRMEVVLGDFSTIVSDVQDIMMNLNSIYRKVIRITGVAPDEFRDYQIATSIPGLADELKVQRDRLNDVISRLKAAAGAGSDKETVLITMRDQLDTLIKDVEKFTKLVGSYKINTTALGTWITQVIAQPLQLDTIYIYSPNYKAPKVHDSFWDKLTHEAKALFNSFIIDYNKVGNVTKSDKETKSITLWVGTGRDQANTIKGLIDETFTKETGIGVNVMLVDMSTLLQATLAGQGPDVAIQVGNDLPMNYGLRNAVADLSQFSDLAEVRKRFYDSAMVPFEFDGKTYALPETQTFPMMFYRKDILKELNLKVPQTWDDMKVAMSVLSKNQMELGMLPTNLSPQLAEQVFAMLLYQNGGEYYNKDATKSALDSDAAINAFKEYTEFYTDYKLDRETSVENRFRTGECPIIIADYTVYNTLQVSAPDIKGLWGFTTVPGTVKEDGSVDHTVSSTGLGCVMMDSAKDKESSWEFMKWWTSADTQTLYGRELEGLMGAAARYPTANIEAFSELPWPTDDFEALKEQFKTVKGIPQVPGGYYSWRNVNNAFYKVVVENSMAPREALMEYVRYINDEINNKRDEFGLPLADN</sequence>
<keyword evidence="1" id="KW-0472">Membrane</keyword>
<evidence type="ECO:0000313" key="2">
    <source>
        <dbReference type="EMBL" id="BCN29628.1"/>
    </source>
</evidence>